<name>A0A316YII5_9BASI</name>
<evidence type="ECO:0000313" key="2">
    <source>
        <dbReference type="EMBL" id="PWN88991.1"/>
    </source>
</evidence>
<dbReference type="EMBL" id="KZ819637">
    <property type="protein sequence ID" value="PWN88991.1"/>
    <property type="molecule type" value="Genomic_DNA"/>
</dbReference>
<feature type="non-terminal residue" evidence="2">
    <location>
        <position position="106"/>
    </location>
</feature>
<dbReference type="AlphaFoldDB" id="A0A316YII5"/>
<accession>A0A316YII5</accession>
<protein>
    <submittedName>
        <fullName evidence="2">Uncharacterized protein</fullName>
    </submittedName>
</protein>
<keyword evidence="1" id="KW-1133">Transmembrane helix</keyword>
<feature type="transmembrane region" description="Helical" evidence="1">
    <location>
        <begin position="63"/>
        <end position="87"/>
    </location>
</feature>
<dbReference type="RefSeq" id="XP_025376189.1">
    <property type="nucleotide sequence ID" value="XM_025521972.1"/>
</dbReference>
<dbReference type="InParanoid" id="A0A316YII5"/>
<reference evidence="2 3" key="1">
    <citation type="journal article" date="2018" name="Mol. Biol. Evol.">
        <title>Broad Genomic Sampling Reveals a Smut Pathogenic Ancestry of the Fungal Clade Ustilaginomycotina.</title>
        <authorList>
            <person name="Kijpornyongpan T."/>
            <person name="Mondo S.J."/>
            <person name="Barry K."/>
            <person name="Sandor L."/>
            <person name="Lee J."/>
            <person name="Lipzen A."/>
            <person name="Pangilinan J."/>
            <person name="LaButti K."/>
            <person name="Hainaut M."/>
            <person name="Henrissat B."/>
            <person name="Grigoriev I.V."/>
            <person name="Spatafora J.W."/>
            <person name="Aime M.C."/>
        </authorList>
    </citation>
    <scope>NUCLEOTIDE SEQUENCE [LARGE SCALE GENOMIC DNA]</scope>
    <source>
        <strain evidence="2 3">MCA 4198</strain>
    </source>
</reference>
<keyword evidence="1" id="KW-0472">Membrane</keyword>
<proteinExistence type="predicted"/>
<keyword evidence="1" id="KW-0812">Transmembrane</keyword>
<evidence type="ECO:0000313" key="3">
    <source>
        <dbReference type="Proteomes" id="UP000245768"/>
    </source>
</evidence>
<gene>
    <name evidence="2" type="ORF">FA10DRAFT_267600</name>
</gene>
<dbReference type="Proteomes" id="UP000245768">
    <property type="component" value="Unassembled WGS sequence"/>
</dbReference>
<dbReference type="GeneID" id="37043888"/>
<evidence type="ECO:0000256" key="1">
    <source>
        <dbReference type="SAM" id="Phobius"/>
    </source>
</evidence>
<keyword evidence="3" id="KW-1185">Reference proteome</keyword>
<organism evidence="2 3">
    <name type="scientific">Acaromyces ingoldii</name>
    <dbReference type="NCBI Taxonomy" id="215250"/>
    <lineage>
        <taxon>Eukaryota</taxon>
        <taxon>Fungi</taxon>
        <taxon>Dikarya</taxon>
        <taxon>Basidiomycota</taxon>
        <taxon>Ustilaginomycotina</taxon>
        <taxon>Exobasidiomycetes</taxon>
        <taxon>Exobasidiales</taxon>
        <taxon>Cryptobasidiaceae</taxon>
        <taxon>Acaromyces</taxon>
    </lineage>
</organism>
<sequence length="106" mass="11928">METMLFRRSRLQSSISGTYHGEPYMQSLKRSYELHGSTMTLTAFVALLYPLMTTHRSRRSWLFAVNCLSISLALSVGLVGIFGAGALKDEYFHPSHQATVKVARLM</sequence>